<dbReference type="Gene3D" id="1.10.101.10">
    <property type="entry name" value="PGBD-like superfamily/PGBD"/>
    <property type="match status" value="1"/>
</dbReference>
<feature type="domain" description="Peptidoglycan binding-like" evidence="1">
    <location>
        <begin position="13"/>
        <end position="65"/>
    </location>
</feature>
<dbReference type="SUPFAM" id="SSF47090">
    <property type="entry name" value="PGBD-like"/>
    <property type="match status" value="1"/>
</dbReference>
<reference evidence="2 3" key="1">
    <citation type="submission" date="2018-05" db="EMBL/GenBank/DDBJ databases">
        <title>Flavobacterium sp. strain IMCC34758, incomplete genome.</title>
        <authorList>
            <person name="Joung Y."/>
        </authorList>
    </citation>
    <scope>NUCLEOTIDE SEQUENCE [LARGE SCALE GENOMIC DNA]</scope>
    <source>
        <strain evidence="2 3">IMCC34758</strain>
    </source>
</reference>
<sequence length="72" mass="8100">MNLGDRVLYKGCQGADVEQLQKLLAKLGYDIIISEYFGDRTEKAVIKFQNDNELKPDGRVSGITLLKIKLKS</sequence>
<protein>
    <submittedName>
        <fullName evidence="2">Peptidoglycan-binding protein</fullName>
    </submittedName>
</protein>
<evidence type="ECO:0000313" key="3">
    <source>
        <dbReference type="Proteomes" id="UP000247681"/>
    </source>
</evidence>
<dbReference type="InterPro" id="IPR002477">
    <property type="entry name" value="Peptidoglycan-bd-like"/>
</dbReference>
<dbReference type="InterPro" id="IPR036366">
    <property type="entry name" value="PGBDSf"/>
</dbReference>
<dbReference type="AlphaFoldDB" id="A0A2V4C7L8"/>
<dbReference type="OrthoDB" id="1523598at2"/>
<proteinExistence type="predicted"/>
<gene>
    <name evidence="2" type="ORF">DMB68_01930</name>
</gene>
<name>A0A2V4C7L8_9FLAO</name>
<comment type="caution">
    <text evidence="2">The sequence shown here is derived from an EMBL/GenBank/DDBJ whole genome shotgun (WGS) entry which is preliminary data.</text>
</comment>
<evidence type="ECO:0000313" key="2">
    <source>
        <dbReference type="EMBL" id="PXY47319.1"/>
    </source>
</evidence>
<accession>A0A2V4C7L8</accession>
<keyword evidence="3" id="KW-1185">Reference proteome</keyword>
<dbReference type="EMBL" id="QJHL01000001">
    <property type="protein sequence ID" value="PXY47319.1"/>
    <property type="molecule type" value="Genomic_DNA"/>
</dbReference>
<organism evidence="2 3">
    <name type="scientific">Flavobacterium hydrophilum</name>
    <dbReference type="NCBI Taxonomy" id="2211445"/>
    <lineage>
        <taxon>Bacteria</taxon>
        <taxon>Pseudomonadati</taxon>
        <taxon>Bacteroidota</taxon>
        <taxon>Flavobacteriia</taxon>
        <taxon>Flavobacteriales</taxon>
        <taxon>Flavobacteriaceae</taxon>
        <taxon>Flavobacterium</taxon>
    </lineage>
</organism>
<dbReference type="Proteomes" id="UP000247681">
    <property type="component" value="Unassembled WGS sequence"/>
</dbReference>
<dbReference type="Pfam" id="PF01471">
    <property type="entry name" value="PG_binding_1"/>
    <property type="match status" value="1"/>
</dbReference>
<evidence type="ECO:0000259" key="1">
    <source>
        <dbReference type="Pfam" id="PF01471"/>
    </source>
</evidence>
<dbReference type="InterPro" id="IPR036365">
    <property type="entry name" value="PGBD-like_sf"/>
</dbReference>